<accession>A0A9D4IG65</accession>
<dbReference type="Proteomes" id="UP000828390">
    <property type="component" value="Unassembled WGS sequence"/>
</dbReference>
<reference evidence="1" key="2">
    <citation type="submission" date="2020-11" db="EMBL/GenBank/DDBJ databases">
        <authorList>
            <person name="McCartney M.A."/>
            <person name="Auch B."/>
            <person name="Kono T."/>
            <person name="Mallez S."/>
            <person name="Becker A."/>
            <person name="Gohl D.M."/>
            <person name="Silverstein K.A.T."/>
            <person name="Koren S."/>
            <person name="Bechman K.B."/>
            <person name="Herman A."/>
            <person name="Abrahante J.E."/>
            <person name="Garbe J."/>
        </authorList>
    </citation>
    <scope>NUCLEOTIDE SEQUENCE</scope>
    <source>
        <strain evidence="1">Duluth1</strain>
        <tissue evidence="1">Whole animal</tissue>
    </source>
</reference>
<evidence type="ECO:0000313" key="1">
    <source>
        <dbReference type="EMBL" id="KAH3772820.1"/>
    </source>
</evidence>
<proteinExistence type="predicted"/>
<protein>
    <submittedName>
        <fullName evidence="1">Uncharacterized protein</fullName>
    </submittedName>
</protein>
<dbReference type="EMBL" id="JAIWYP010000009">
    <property type="protein sequence ID" value="KAH3772820.1"/>
    <property type="molecule type" value="Genomic_DNA"/>
</dbReference>
<keyword evidence="2" id="KW-1185">Reference proteome</keyword>
<sequence>MDLYSQQPLGFAIFGGEEYTDTDTDGCCSKRALAEMLFFARFLGGDTLYNGERNGDLMGVSTGVICCRQTPV</sequence>
<comment type="caution">
    <text evidence="1">The sequence shown here is derived from an EMBL/GenBank/DDBJ whole genome shotgun (WGS) entry which is preliminary data.</text>
</comment>
<organism evidence="1 2">
    <name type="scientific">Dreissena polymorpha</name>
    <name type="common">Zebra mussel</name>
    <name type="synonym">Mytilus polymorpha</name>
    <dbReference type="NCBI Taxonomy" id="45954"/>
    <lineage>
        <taxon>Eukaryota</taxon>
        <taxon>Metazoa</taxon>
        <taxon>Spiralia</taxon>
        <taxon>Lophotrochozoa</taxon>
        <taxon>Mollusca</taxon>
        <taxon>Bivalvia</taxon>
        <taxon>Autobranchia</taxon>
        <taxon>Heteroconchia</taxon>
        <taxon>Euheterodonta</taxon>
        <taxon>Imparidentia</taxon>
        <taxon>Neoheterodontei</taxon>
        <taxon>Myida</taxon>
        <taxon>Dreissenoidea</taxon>
        <taxon>Dreissenidae</taxon>
        <taxon>Dreissena</taxon>
    </lineage>
</organism>
<reference evidence="1" key="1">
    <citation type="journal article" date="2019" name="bioRxiv">
        <title>The Genome of the Zebra Mussel, Dreissena polymorpha: A Resource for Invasive Species Research.</title>
        <authorList>
            <person name="McCartney M.A."/>
            <person name="Auch B."/>
            <person name="Kono T."/>
            <person name="Mallez S."/>
            <person name="Zhang Y."/>
            <person name="Obille A."/>
            <person name="Becker A."/>
            <person name="Abrahante J.E."/>
            <person name="Garbe J."/>
            <person name="Badalamenti J.P."/>
            <person name="Herman A."/>
            <person name="Mangelson H."/>
            <person name="Liachko I."/>
            <person name="Sullivan S."/>
            <person name="Sone E.D."/>
            <person name="Koren S."/>
            <person name="Silverstein K.A.T."/>
            <person name="Beckman K.B."/>
            <person name="Gohl D.M."/>
        </authorList>
    </citation>
    <scope>NUCLEOTIDE SEQUENCE</scope>
    <source>
        <strain evidence="1">Duluth1</strain>
        <tissue evidence="1">Whole animal</tissue>
    </source>
</reference>
<dbReference type="AlphaFoldDB" id="A0A9D4IG65"/>
<gene>
    <name evidence="1" type="ORF">DPMN_174167</name>
</gene>
<name>A0A9D4IG65_DREPO</name>
<evidence type="ECO:0000313" key="2">
    <source>
        <dbReference type="Proteomes" id="UP000828390"/>
    </source>
</evidence>